<evidence type="ECO:0000256" key="3">
    <source>
        <dbReference type="ARBA" id="ARBA00022692"/>
    </source>
</evidence>
<comment type="caution">
    <text evidence="11">The sequence shown here is derived from an EMBL/GenBank/DDBJ whole genome shotgun (WGS) entry which is preliminary data.</text>
</comment>
<name>A0ABS8JD15_9GAMM</name>
<feature type="domain" description="Ancillary SecYEG translocon subunit/Cell division coordinator CpoB TPR" evidence="10">
    <location>
        <begin position="17"/>
        <end position="201"/>
    </location>
</feature>
<dbReference type="SUPFAM" id="SSF48452">
    <property type="entry name" value="TPR-like"/>
    <property type="match status" value="1"/>
</dbReference>
<comment type="subcellular location">
    <subcellularLocation>
        <location evidence="1">Cell membrane</location>
        <topology evidence="1">Single-pass type II membrane protein</topology>
    </subcellularLocation>
</comment>
<evidence type="ECO:0000259" key="10">
    <source>
        <dbReference type="Pfam" id="PF09976"/>
    </source>
</evidence>
<dbReference type="PIRSF" id="PIRSF006170">
    <property type="entry name" value="YfgM"/>
    <property type="match status" value="1"/>
</dbReference>
<keyword evidence="12" id="KW-1185">Reference proteome</keyword>
<feature type="transmembrane region" description="Helical" evidence="9">
    <location>
        <begin position="24"/>
        <end position="43"/>
    </location>
</feature>
<evidence type="ECO:0000256" key="4">
    <source>
        <dbReference type="ARBA" id="ARBA00022989"/>
    </source>
</evidence>
<dbReference type="InterPro" id="IPR011990">
    <property type="entry name" value="TPR-like_helical_dom_sf"/>
</dbReference>
<dbReference type="PANTHER" id="PTHR38035">
    <property type="entry name" value="UPF0070 PROTEIN YFGM"/>
    <property type="match status" value="1"/>
</dbReference>
<protein>
    <recommendedName>
        <fullName evidence="8">Ancillary SecYEG translocon subunit</fullName>
    </recommendedName>
</protein>
<comment type="similarity">
    <text evidence="7">Belongs to the YfgM family.</text>
</comment>
<keyword evidence="5 9" id="KW-0472">Membrane</keyword>
<dbReference type="InterPro" id="IPR018704">
    <property type="entry name" value="SecYEG/CpoB_TPR"/>
</dbReference>
<keyword evidence="6" id="KW-0143">Chaperone</keyword>
<evidence type="ECO:0000256" key="8">
    <source>
        <dbReference type="ARBA" id="ARBA00024235"/>
    </source>
</evidence>
<reference evidence="11" key="1">
    <citation type="submission" date="2021-10" db="EMBL/GenBank/DDBJ databases">
        <authorList>
            <person name="Lyu M."/>
            <person name="Wang X."/>
            <person name="Meng X."/>
            <person name="Xu K."/>
        </authorList>
    </citation>
    <scope>NUCLEOTIDE SEQUENCE</scope>
    <source>
        <strain evidence="11">A6</strain>
    </source>
</reference>
<proteinExistence type="inferred from homology"/>
<gene>
    <name evidence="11" type="ORF">LK996_00140</name>
</gene>
<accession>A0ABS8JD15</accession>
<dbReference type="RefSeq" id="WP_230525154.1">
    <property type="nucleotide sequence ID" value="NZ_JAJGAK010000001.1"/>
</dbReference>
<organism evidence="11 12">
    <name type="scientific">Noviluteimonas lactosilytica</name>
    <dbReference type="NCBI Taxonomy" id="2888523"/>
    <lineage>
        <taxon>Bacteria</taxon>
        <taxon>Pseudomonadati</taxon>
        <taxon>Pseudomonadota</taxon>
        <taxon>Gammaproteobacteria</taxon>
        <taxon>Lysobacterales</taxon>
        <taxon>Lysobacteraceae</taxon>
        <taxon>Noviluteimonas</taxon>
    </lineage>
</organism>
<dbReference type="PANTHER" id="PTHR38035:SF1">
    <property type="entry name" value="ANCILLARY SECYEG TRANSLOCON SUBUNIT"/>
    <property type="match status" value="1"/>
</dbReference>
<evidence type="ECO:0000256" key="9">
    <source>
        <dbReference type="SAM" id="Phobius"/>
    </source>
</evidence>
<keyword evidence="3 9" id="KW-0812">Transmembrane</keyword>
<evidence type="ECO:0000256" key="2">
    <source>
        <dbReference type="ARBA" id="ARBA00022475"/>
    </source>
</evidence>
<dbReference type="Proteomes" id="UP001165293">
    <property type="component" value="Unassembled WGS sequence"/>
</dbReference>
<keyword evidence="4 9" id="KW-1133">Transmembrane helix</keyword>
<dbReference type="EMBL" id="JAJGAK010000001">
    <property type="protein sequence ID" value="MCC8361496.1"/>
    <property type="molecule type" value="Genomic_DNA"/>
</dbReference>
<dbReference type="Gene3D" id="1.25.40.10">
    <property type="entry name" value="Tetratricopeptide repeat domain"/>
    <property type="match status" value="1"/>
</dbReference>
<evidence type="ECO:0000256" key="1">
    <source>
        <dbReference type="ARBA" id="ARBA00004401"/>
    </source>
</evidence>
<evidence type="ECO:0000313" key="11">
    <source>
        <dbReference type="EMBL" id="MCC8361496.1"/>
    </source>
</evidence>
<dbReference type="Pfam" id="PF09976">
    <property type="entry name" value="TPR_21"/>
    <property type="match status" value="1"/>
</dbReference>
<evidence type="ECO:0000256" key="5">
    <source>
        <dbReference type="ARBA" id="ARBA00023136"/>
    </source>
</evidence>
<sequence>MVDHLLDEHEQSERVRGWLRQNGAGLIAGIALGLAVIGGWNWWQQHQAGQRAQMGQQYASVVAALGANDVKKASAEYAKFAKQDSDYAALAGMQLARAQVDAGDRDAAIATLRGVQSKDAAIMSVVRSRTARLLLDAGKAQEALALLGDKPEGAAAIEARGDALYALGKIEEARAAYAQALVKLDVATPARRLVELKLIQVGGTPAGPEARS</sequence>
<evidence type="ECO:0000256" key="6">
    <source>
        <dbReference type="ARBA" id="ARBA00023186"/>
    </source>
</evidence>
<evidence type="ECO:0000256" key="7">
    <source>
        <dbReference type="ARBA" id="ARBA00024197"/>
    </source>
</evidence>
<dbReference type="InterPro" id="IPR026039">
    <property type="entry name" value="YfgM"/>
</dbReference>
<keyword evidence="2" id="KW-1003">Cell membrane</keyword>
<evidence type="ECO:0000313" key="12">
    <source>
        <dbReference type="Proteomes" id="UP001165293"/>
    </source>
</evidence>